<keyword evidence="6" id="KW-1185">Reference proteome</keyword>
<dbReference type="PROSITE" id="PS50158">
    <property type="entry name" value="ZF_CCHC"/>
    <property type="match status" value="2"/>
</dbReference>
<keyword evidence="2" id="KW-0863">Zinc-finger</keyword>
<dbReference type="Pfam" id="PF00098">
    <property type="entry name" value="zf-CCHC"/>
    <property type="match status" value="1"/>
</dbReference>
<evidence type="ECO:0000256" key="3">
    <source>
        <dbReference type="SAM" id="MobiDB-lite"/>
    </source>
</evidence>
<dbReference type="GO" id="GO:0006397">
    <property type="term" value="P:mRNA processing"/>
    <property type="evidence" value="ECO:0007669"/>
    <property type="project" value="UniProtKB-KW"/>
</dbReference>
<feature type="domain" description="CCHC-type" evidence="4">
    <location>
        <begin position="144"/>
        <end position="159"/>
    </location>
</feature>
<keyword evidence="2" id="KW-0862">Zinc</keyword>
<proteinExistence type="predicted"/>
<evidence type="ECO:0000313" key="6">
    <source>
        <dbReference type="Proteomes" id="UP000559027"/>
    </source>
</evidence>
<feature type="compositionally biased region" description="Basic residues" evidence="3">
    <location>
        <begin position="54"/>
        <end position="65"/>
    </location>
</feature>
<name>A0A8H5CMI5_9AGAR</name>
<evidence type="ECO:0000313" key="5">
    <source>
        <dbReference type="EMBL" id="KAF5344571.1"/>
    </source>
</evidence>
<dbReference type="InterPro" id="IPR001878">
    <property type="entry name" value="Znf_CCHC"/>
</dbReference>
<keyword evidence="2" id="KW-0479">Metal-binding</keyword>
<dbReference type="OrthoDB" id="3863715at2759"/>
<feature type="region of interest" description="Disordered" evidence="3">
    <location>
        <begin position="1"/>
        <end position="133"/>
    </location>
</feature>
<dbReference type="Proteomes" id="UP000559027">
    <property type="component" value="Unassembled WGS sequence"/>
</dbReference>
<feature type="domain" description="CCHC-type" evidence="4">
    <location>
        <begin position="209"/>
        <end position="224"/>
    </location>
</feature>
<sequence length="328" mass="35592">MTRVTNFGRKRTYLEAGLGSTADDLIAPNEVANKPGAVGQGPIDTAGADGEPPKKKKRIRKKKPKTASAQSTSATEGDKEGATEGAGGENGVEGKAKENPGPSKKALKKKKWKEMEKQKRQRRLTPSELRRQKRIDARMAETTCFACREKGHAAKDCPKAQGEGVDGKPGTGKGKNVMGICYRCGSTRHTLSRCNKIVDESNPLPFASCFVCNGKGHLASTCPQNKERGIYPNGGCCKLCGEKTHLAKDCDLRKKENVDTIVFMGTGERPGADEDDFHTFKRRGQEVETETKSEDVRRKMLQLKAGAQSGTVKSFGSAPQPVKKVVHF</sequence>
<protein>
    <recommendedName>
        <fullName evidence="4">CCHC-type domain-containing protein</fullName>
    </recommendedName>
</protein>
<organism evidence="5 6">
    <name type="scientific">Leucocoprinus leucothites</name>
    <dbReference type="NCBI Taxonomy" id="201217"/>
    <lineage>
        <taxon>Eukaryota</taxon>
        <taxon>Fungi</taxon>
        <taxon>Dikarya</taxon>
        <taxon>Basidiomycota</taxon>
        <taxon>Agaricomycotina</taxon>
        <taxon>Agaricomycetes</taxon>
        <taxon>Agaricomycetidae</taxon>
        <taxon>Agaricales</taxon>
        <taxon>Agaricineae</taxon>
        <taxon>Agaricaceae</taxon>
        <taxon>Leucocoprinus</taxon>
    </lineage>
</organism>
<dbReference type="GO" id="GO:0005730">
    <property type="term" value="C:nucleolus"/>
    <property type="evidence" value="ECO:0007669"/>
    <property type="project" value="TreeGrafter"/>
</dbReference>
<reference evidence="5 6" key="1">
    <citation type="journal article" date="2020" name="ISME J.">
        <title>Uncovering the hidden diversity of litter-decomposition mechanisms in mushroom-forming fungi.</title>
        <authorList>
            <person name="Floudas D."/>
            <person name="Bentzer J."/>
            <person name="Ahren D."/>
            <person name="Johansson T."/>
            <person name="Persson P."/>
            <person name="Tunlid A."/>
        </authorList>
    </citation>
    <scope>NUCLEOTIDE SEQUENCE [LARGE SCALE GENOMIC DNA]</scope>
    <source>
        <strain evidence="5 6">CBS 146.42</strain>
    </source>
</reference>
<dbReference type="EMBL" id="JAACJO010000060">
    <property type="protein sequence ID" value="KAF5344571.1"/>
    <property type="molecule type" value="Genomic_DNA"/>
</dbReference>
<dbReference type="PANTHER" id="PTHR46242">
    <property type="entry name" value="ZINC FINGER CCHC DOMAIN-CONTAINING PROTEIN 9 ZCCHC9"/>
    <property type="match status" value="1"/>
</dbReference>
<dbReference type="GO" id="GO:0003676">
    <property type="term" value="F:nucleic acid binding"/>
    <property type="evidence" value="ECO:0007669"/>
    <property type="project" value="InterPro"/>
</dbReference>
<dbReference type="InterPro" id="IPR042246">
    <property type="entry name" value="ZCCHC9"/>
</dbReference>
<dbReference type="InterPro" id="IPR036875">
    <property type="entry name" value="Znf_CCHC_sf"/>
</dbReference>
<dbReference type="SUPFAM" id="SSF57756">
    <property type="entry name" value="Retrovirus zinc finger-like domains"/>
    <property type="match status" value="2"/>
</dbReference>
<comment type="caution">
    <text evidence="5">The sequence shown here is derived from an EMBL/GenBank/DDBJ whole genome shotgun (WGS) entry which is preliminary data.</text>
</comment>
<evidence type="ECO:0000256" key="1">
    <source>
        <dbReference type="ARBA" id="ARBA00022664"/>
    </source>
</evidence>
<dbReference type="AlphaFoldDB" id="A0A8H5CMI5"/>
<accession>A0A8H5CMI5</accession>
<gene>
    <name evidence="5" type="ORF">D9756_011461</name>
</gene>
<dbReference type="PANTHER" id="PTHR46242:SF1">
    <property type="entry name" value="ZINC FINGER CCHC DOMAIN-CONTAINING PROTEIN 9"/>
    <property type="match status" value="1"/>
</dbReference>
<dbReference type="GO" id="GO:0008270">
    <property type="term" value="F:zinc ion binding"/>
    <property type="evidence" value="ECO:0007669"/>
    <property type="project" value="UniProtKB-KW"/>
</dbReference>
<dbReference type="SMART" id="SM00343">
    <property type="entry name" value="ZnF_C2HC"/>
    <property type="match status" value="4"/>
</dbReference>
<dbReference type="Gene3D" id="4.10.60.10">
    <property type="entry name" value="Zinc finger, CCHC-type"/>
    <property type="match status" value="2"/>
</dbReference>
<evidence type="ECO:0000256" key="2">
    <source>
        <dbReference type="PROSITE-ProRule" id="PRU00047"/>
    </source>
</evidence>
<evidence type="ECO:0000259" key="4">
    <source>
        <dbReference type="PROSITE" id="PS50158"/>
    </source>
</evidence>
<keyword evidence="1" id="KW-0507">mRNA processing</keyword>